<reference evidence="1" key="1">
    <citation type="submission" date="2022-08" db="EMBL/GenBank/DDBJ databases">
        <title>Genome Sequence of Pycnoporus sanguineus.</title>
        <authorList>
            <person name="Buettner E."/>
        </authorList>
    </citation>
    <scope>NUCLEOTIDE SEQUENCE</scope>
    <source>
        <strain evidence="1">CG-C14</strain>
    </source>
</reference>
<dbReference type="Proteomes" id="UP001144978">
    <property type="component" value="Unassembled WGS sequence"/>
</dbReference>
<proteinExistence type="predicted"/>
<name>A0ACC1QC78_9APHY</name>
<organism evidence="1 2">
    <name type="scientific">Trametes sanguinea</name>
    <dbReference type="NCBI Taxonomy" id="158606"/>
    <lineage>
        <taxon>Eukaryota</taxon>
        <taxon>Fungi</taxon>
        <taxon>Dikarya</taxon>
        <taxon>Basidiomycota</taxon>
        <taxon>Agaricomycotina</taxon>
        <taxon>Agaricomycetes</taxon>
        <taxon>Polyporales</taxon>
        <taxon>Polyporaceae</taxon>
        <taxon>Trametes</taxon>
    </lineage>
</organism>
<sequence>MLLMTFGLFFAASIAAAPASQDEQPPLSTTTIHNEPVQWGACDPSVIQDPSISCGFFTVPLDYHNPQVGYGRIAVAKVNATGERLGSVFLNPGGPGVSGLDMLNSIASELVAFTGGRYDVVSWDPRGVGSLTSPGDIHCFDSVEEYNTFWNGTIELTGILMAGNFTDPADIQALLSQAPIMQKKYEELGQRCLEHPSGKYLQYVGTAATIRDMVAMADALDGPGVPINLIGASYGTLLGLWFVNMFPEVGVYRASRGGMNAERYQRVGRVVLDGVINAVSFATEETTSIWPIETADAGKVYEGLITGCALAGPQGCAIAHQGDSATDVDAAIEDLLQNAHDATRRNSSVPVTSADVLSLVAGALVSPATWADFANTTYPETVAAVDAESTGLGSTSTTRRSHHKRQMNDTVSYTIEAILCSDSVDQRGTSMETILEGVIAAARTSSRILSTVWPAAFQYCPFWPVRAVERYQGPFNKTLANRILVASDLYDSVTPLVSAQELVALLGDQARLVVQAGFGHTTNNSPSQCFAEVLAAFFVNGTLPEGNDTVCQVDADFEIFSNVNTEDILAAMGKA</sequence>
<comment type="caution">
    <text evidence="1">The sequence shown here is derived from an EMBL/GenBank/DDBJ whole genome shotgun (WGS) entry which is preliminary data.</text>
</comment>
<evidence type="ECO:0000313" key="1">
    <source>
        <dbReference type="EMBL" id="KAJ3018059.1"/>
    </source>
</evidence>
<evidence type="ECO:0000313" key="2">
    <source>
        <dbReference type="Proteomes" id="UP001144978"/>
    </source>
</evidence>
<protein>
    <submittedName>
        <fullName evidence="1">Uncharacterized protein</fullName>
    </submittedName>
</protein>
<accession>A0ACC1QC78</accession>
<gene>
    <name evidence="1" type="ORF">NUW54_g434</name>
</gene>
<keyword evidence="2" id="KW-1185">Reference proteome</keyword>
<dbReference type="EMBL" id="JANSHE010000055">
    <property type="protein sequence ID" value="KAJ3018059.1"/>
    <property type="molecule type" value="Genomic_DNA"/>
</dbReference>